<sequence>MATLPERPPSQRWRPVCISTSSFIFSQNQMVAGRDHVRDQIIHNHIQRVFRDNPDTSKHLMLGLTYETAINLVDNLELPHNDGTEPPVSSLPGGINEDDLLSLGNMTIEIHLLKNCFQTR</sequence>
<name>A0AAW0G507_9APHY</name>
<comment type="caution">
    <text evidence="1">The sequence shown here is derived from an EMBL/GenBank/DDBJ whole genome shotgun (WGS) entry which is preliminary data.</text>
</comment>
<dbReference type="Proteomes" id="UP001385951">
    <property type="component" value="Unassembled WGS sequence"/>
</dbReference>
<gene>
    <name evidence="1" type="ORF">QCA50_010658</name>
</gene>
<accession>A0AAW0G507</accession>
<dbReference type="AlphaFoldDB" id="A0AAW0G507"/>
<evidence type="ECO:0000313" key="1">
    <source>
        <dbReference type="EMBL" id="KAK7686434.1"/>
    </source>
</evidence>
<evidence type="ECO:0000313" key="2">
    <source>
        <dbReference type="Proteomes" id="UP001385951"/>
    </source>
</evidence>
<proteinExistence type="predicted"/>
<keyword evidence="2" id="KW-1185">Reference proteome</keyword>
<reference evidence="1 2" key="1">
    <citation type="submission" date="2022-09" db="EMBL/GenBank/DDBJ databases">
        <authorList>
            <person name="Palmer J.M."/>
        </authorList>
    </citation>
    <scope>NUCLEOTIDE SEQUENCE [LARGE SCALE GENOMIC DNA]</scope>
    <source>
        <strain evidence="1 2">DSM 7382</strain>
    </source>
</reference>
<organism evidence="1 2">
    <name type="scientific">Cerrena zonata</name>
    <dbReference type="NCBI Taxonomy" id="2478898"/>
    <lineage>
        <taxon>Eukaryota</taxon>
        <taxon>Fungi</taxon>
        <taxon>Dikarya</taxon>
        <taxon>Basidiomycota</taxon>
        <taxon>Agaricomycotina</taxon>
        <taxon>Agaricomycetes</taxon>
        <taxon>Polyporales</taxon>
        <taxon>Cerrenaceae</taxon>
        <taxon>Cerrena</taxon>
    </lineage>
</organism>
<dbReference type="EMBL" id="JASBNA010000017">
    <property type="protein sequence ID" value="KAK7686434.1"/>
    <property type="molecule type" value="Genomic_DNA"/>
</dbReference>
<protein>
    <submittedName>
        <fullName evidence="1">Uncharacterized protein</fullName>
    </submittedName>
</protein>